<gene>
    <name evidence="3" type="ORF">AVDCRST_MAG45-168</name>
</gene>
<dbReference type="AlphaFoldDB" id="A0A6J4S1D8"/>
<organism evidence="3">
    <name type="scientific">uncultured Solirubrobacterales bacterium</name>
    <dbReference type="NCBI Taxonomy" id="768556"/>
    <lineage>
        <taxon>Bacteria</taxon>
        <taxon>Bacillati</taxon>
        <taxon>Actinomycetota</taxon>
        <taxon>Thermoleophilia</taxon>
        <taxon>Solirubrobacterales</taxon>
        <taxon>environmental samples</taxon>
    </lineage>
</organism>
<dbReference type="EMBL" id="CADCVU010000013">
    <property type="protein sequence ID" value="CAA9480988.1"/>
    <property type="molecule type" value="Genomic_DNA"/>
</dbReference>
<feature type="transmembrane region" description="Helical" evidence="2">
    <location>
        <begin position="222"/>
        <end position="250"/>
    </location>
</feature>
<dbReference type="SUPFAM" id="SSF82866">
    <property type="entry name" value="Multidrug efflux transporter AcrB transmembrane domain"/>
    <property type="match status" value="1"/>
</dbReference>
<feature type="transmembrane region" description="Helical" evidence="2">
    <location>
        <begin position="123"/>
        <end position="147"/>
    </location>
</feature>
<reference evidence="3" key="1">
    <citation type="submission" date="2020-02" db="EMBL/GenBank/DDBJ databases">
        <authorList>
            <person name="Meier V. D."/>
        </authorList>
    </citation>
    <scope>NUCLEOTIDE SEQUENCE</scope>
    <source>
        <strain evidence="3">AVDCRST_MAG45</strain>
    </source>
</reference>
<dbReference type="PRINTS" id="PR00702">
    <property type="entry name" value="ACRIFLAVINRP"/>
</dbReference>
<proteinExistence type="predicted"/>
<dbReference type="Pfam" id="PF00873">
    <property type="entry name" value="ACR_tran"/>
    <property type="match status" value="1"/>
</dbReference>
<dbReference type="Gene3D" id="3.30.70.1440">
    <property type="entry name" value="Multidrug efflux transporter AcrB pore domain"/>
    <property type="match status" value="1"/>
</dbReference>
<dbReference type="PANTHER" id="PTHR32063:SF0">
    <property type="entry name" value="SWARMING MOTILITY PROTEIN SWRC"/>
    <property type="match status" value="1"/>
</dbReference>
<feature type="compositionally biased region" description="Low complexity" evidence="1">
    <location>
        <begin position="277"/>
        <end position="289"/>
    </location>
</feature>
<dbReference type="InterPro" id="IPR027463">
    <property type="entry name" value="AcrB_DN_DC_subdom"/>
</dbReference>
<feature type="transmembrane region" description="Helical" evidence="2">
    <location>
        <begin position="153"/>
        <end position="174"/>
    </location>
</feature>
<feature type="non-terminal residue" evidence="3">
    <location>
        <position position="1"/>
    </location>
</feature>
<keyword evidence="2" id="KW-0812">Transmembrane</keyword>
<dbReference type="GO" id="GO:0042910">
    <property type="term" value="F:xenobiotic transmembrane transporter activity"/>
    <property type="evidence" value="ECO:0007669"/>
    <property type="project" value="TreeGrafter"/>
</dbReference>
<dbReference type="InterPro" id="IPR001036">
    <property type="entry name" value="Acrflvin-R"/>
</dbReference>
<feature type="transmembrane region" description="Helical" evidence="2">
    <location>
        <begin position="195"/>
        <end position="216"/>
    </location>
</feature>
<evidence type="ECO:0000256" key="2">
    <source>
        <dbReference type="SAM" id="Phobius"/>
    </source>
</evidence>
<dbReference type="GO" id="GO:0005886">
    <property type="term" value="C:plasma membrane"/>
    <property type="evidence" value="ECO:0007669"/>
    <property type="project" value="TreeGrafter"/>
</dbReference>
<dbReference type="Gene3D" id="1.20.1640.10">
    <property type="entry name" value="Multidrug efflux transporter AcrB transmembrane domain"/>
    <property type="match status" value="1"/>
</dbReference>
<keyword evidence="2" id="KW-1133">Transmembrane helix</keyword>
<evidence type="ECO:0000256" key="1">
    <source>
        <dbReference type="SAM" id="MobiDB-lite"/>
    </source>
</evidence>
<evidence type="ECO:0000313" key="3">
    <source>
        <dbReference type="EMBL" id="CAA9480988.1"/>
    </source>
</evidence>
<feature type="region of interest" description="Disordered" evidence="1">
    <location>
        <begin position="1"/>
        <end position="27"/>
    </location>
</feature>
<feature type="compositionally biased region" description="Low complexity" evidence="1">
    <location>
        <begin position="1"/>
        <end position="13"/>
    </location>
</feature>
<name>A0A6J4S1D8_9ACTN</name>
<dbReference type="PANTHER" id="PTHR32063">
    <property type="match status" value="1"/>
</dbReference>
<sequence>AGAAAGLAAAGAPPAAPPRPRIDTVGDVGDVRRQKAAGSLSRVDSEPAVRVSARILGEDVNAINQAIETEVGDLNLVNARVEIGGDQEFIDQMFTDLGTAILAAIVLVFLVLVVFFGSTSQPVTILAPVLFSSIGSLLALVITDAALGLPAMIGQLLLIGIVVANSILLVDTALRNRRAGVARDEALVGAARLRVRPVLMTALATIAALTPLAAGFSGEGGIISQSLGAVVIGGLLTATLLTLVIVPAVFSTFDSAGRRLARLFGRALEPAFAGAGASAAPAAASPPGAQRVARSDRDGSSDDPVAEDDYATDGHTDAQYFDEEYDAPPPASNGSPAVERNGRNGEGGGLLGRLRRRSGR</sequence>
<feature type="transmembrane region" description="Helical" evidence="2">
    <location>
        <begin position="97"/>
        <end position="116"/>
    </location>
</feature>
<protein>
    <submittedName>
        <fullName evidence="3">Cobalt-zinc-cadmium resistance protein CzcA Cation efflux system protein CusA</fullName>
    </submittedName>
</protein>
<keyword evidence="2" id="KW-0472">Membrane</keyword>
<accession>A0A6J4S1D8</accession>
<dbReference type="Gene3D" id="3.30.2090.10">
    <property type="entry name" value="Multidrug efflux transporter AcrB TolC docking domain, DN and DC subdomains"/>
    <property type="match status" value="1"/>
</dbReference>
<feature type="region of interest" description="Disordered" evidence="1">
    <location>
        <begin position="277"/>
        <end position="360"/>
    </location>
</feature>